<dbReference type="InterPro" id="IPR006157">
    <property type="entry name" value="FolB_dom"/>
</dbReference>
<dbReference type="Gene3D" id="3.30.1130.10">
    <property type="match status" value="1"/>
</dbReference>
<comment type="pathway">
    <text evidence="2 6">Cofactor biosynthesis; tetrahydrofolate biosynthesis; 2-amino-4-hydroxy-6-hydroxymethyl-7,8-dihydropteridine diphosphate from 7,8-dihydroneopterin triphosphate: step 3/4.</text>
</comment>
<dbReference type="NCBIfam" id="TIGR00526">
    <property type="entry name" value="folB_dom"/>
    <property type="match status" value="1"/>
</dbReference>
<comment type="function">
    <text evidence="6">Catalyzes the conversion of 7,8-dihydroneopterin to 6-hydroxymethyl-7,8-dihydropterin.</text>
</comment>
<organism evidence="8 9">
    <name type="scientific">Solitalea longa</name>
    <dbReference type="NCBI Taxonomy" id="2079460"/>
    <lineage>
        <taxon>Bacteria</taxon>
        <taxon>Pseudomonadati</taxon>
        <taxon>Bacteroidota</taxon>
        <taxon>Sphingobacteriia</taxon>
        <taxon>Sphingobacteriales</taxon>
        <taxon>Sphingobacteriaceae</taxon>
        <taxon>Solitalea</taxon>
    </lineage>
</organism>
<evidence type="ECO:0000256" key="4">
    <source>
        <dbReference type="ARBA" id="ARBA00022909"/>
    </source>
</evidence>
<dbReference type="InterPro" id="IPR043133">
    <property type="entry name" value="GTP-CH-I_C/QueF"/>
</dbReference>
<dbReference type="InterPro" id="IPR006156">
    <property type="entry name" value="Dihydroneopterin_aldolase"/>
</dbReference>
<dbReference type="GO" id="GO:0046654">
    <property type="term" value="P:tetrahydrofolate biosynthetic process"/>
    <property type="evidence" value="ECO:0007669"/>
    <property type="project" value="UniProtKB-UniRule"/>
</dbReference>
<comment type="similarity">
    <text evidence="3 6">Belongs to the DHNA family.</text>
</comment>
<comment type="caution">
    <text evidence="8">The sequence shown here is derived from an EMBL/GenBank/DDBJ whole genome shotgun (WGS) entry which is preliminary data.</text>
</comment>
<dbReference type="OrthoDB" id="9803748at2"/>
<keyword evidence="4 6" id="KW-0289">Folate biosynthesis</keyword>
<feature type="domain" description="Dihydroneopterin aldolase/epimerase" evidence="7">
    <location>
        <begin position="9"/>
        <end position="121"/>
    </location>
</feature>
<comment type="catalytic activity">
    <reaction evidence="1 6">
        <text>7,8-dihydroneopterin = 6-hydroxymethyl-7,8-dihydropterin + glycolaldehyde</text>
        <dbReference type="Rhea" id="RHEA:10540"/>
        <dbReference type="ChEBI" id="CHEBI:17001"/>
        <dbReference type="ChEBI" id="CHEBI:17071"/>
        <dbReference type="ChEBI" id="CHEBI:44841"/>
        <dbReference type="EC" id="4.1.2.25"/>
    </reaction>
</comment>
<evidence type="ECO:0000256" key="1">
    <source>
        <dbReference type="ARBA" id="ARBA00001353"/>
    </source>
</evidence>
<dbReference type="SMART" id="SM00905">
    <property type="entry name" value="FolB"/>
    <property type="match status" value="1"/>
</dbReference>
<accession>A0A2S5A4K4</accession>
<dbReference type="EC" id="4.1.2.25" evidence="6"/>
<proteinExistence type="inferred from homology"/>
<evidence type="ECO:0000313" key="8">
    <source>
        <dbReference type="EMBL" id="POY37475.1"/>
    </source>
</evidence>
<evidence type="ECO:0000313" key="9">
    <source>
        <dbReference type="Proteomes" id="UP000236893"/>
    </source>
</evidence>
<evidence type="ECO:0000256" key="2">
    <source>
        <dbReference type="ARBA" id="ARBA00005013"/>
    </source>
</evidence>
<dbReference type="GO" id="GO:0046656">
    <property type="term" value="P:folic acid biosynthetic process"/>
    <property type="evidence" value="ECO:0007669"/>
    <property type="project" value="UniProtKB-UniRule"/>
</dbReference>
<sequence>MSFQKIHCIALNGLEVFAHHGYYPEEQLIGGRFLVDVKVETDFSSAAVNDDLGATLNYETLFEIVQEEMKTASKLLEHVGQRIINRIALISVKIQRIEVKIEKLNPPFAAKIKSSSITITYLKPNHAIQ</sequence>
<dbReference type="PANTHER" id="PTHR42844">
    <property type="entry name" value="DIHYDRONEOPTERIN ALDOLASE 1-RELATED"/>
    <property type="match status" value="1"/>
</dbReference>
<evidence type="ECO:0000256" key="5">
    <source>
        <dbReference type="ARBA" id="ARBA00023239"/>
    </source>
</evidence>
<dbReference type="EMBL" id="PQVF01000004">
    <property type="protein sequence ID" value="POY37475.1"/>
    <property type="molecule type" value="Genomic_DNA"/>
</dbReference>
<reference evidence="8 9" key="1">
    <citation type="submission" date="2018-01" db="EMBL/GenBank/DDBJ databases">
        <authorList>
            <person name="Gaut B.S."/>
            <person name="Morton B.R."/>
            <person name="Clegg M.T."/>
            <person name="Duvall M.R."/>
        </authorList>
    </citation>
    <scope>NUCLEOTIDE SEQUENCE [LARGE SCALE GENOMIC DNA]</scope>
    <source>
        <strain evidence="8 9">HR-AV</strain>
    </source>
</reference>
<dbReference type="Pfam" id="PF02152">
    <property type="entry name" value="FolB"/>
    <property type="match status" value="1"/>
</dbReference>
<name>A0A2S5A4K4_9SPHI</name>
<evidence type="ECO:0000259" key="7">
    <source>
        <dbReference type="SMART" id="SM00905"/>
    </source>
</evidence>
<dbReference type="GO" id="GO:0004150">
    <property type="term" value="F:dihydroneopterin aldolase activity"/>
    <property type="evidence" value="ECO:0007669"/>
    <property type="project" value="UniProtKB-UniRule"/>
</dbReference>
<dbReference type="SUPFAM" id="SSF55620">
    <property type="entry name" value="Tetrahydrobiopterin biosynthesis enzymes-like"/>
    <property type="match status" value="1"/>
</dbReference>
<evidence type="ECO:0000256" key="3">
    <source>
        <dbReference type="ARBA" id="ARBA00005708"/>
    </source>
</evidence>
<keyword evidence="9" id="KW-1185">Reference proteome</keyword>
<dbReference type="NCBIfam" id="TIGR00525">
    <property type="entry name" value="folB"/>
    <property type="match status" value="1"/>
</dbReference>
<dbReference type="Proteomes" id="UP000236893">
    <property type="component" value="Unassembled WGS sequence"/>
</dbReference>
<protein>
    <recommendedName>
        <fullName evidence="6">7,8-dihydroneopterin aldolase</fullName>
        <ecNumber evidence="6">4.1.2.25</ecNumber>
    </recommendedName>
</protein>
<evidence type="ECO:0000256" key="6">
    <source>
        <dbReference type="RuleBase" id="RU362079"/>
    </source>
</evidence>
<dbReference type="GO" id="GO:0005737">
    <property type="term" value="C:cytoplasm"/>
    <property type="evidence" value="ECO:0007669"/>
    <property type="project" value="TreeGrafter"/>
</dbReference>
<keyword evidence="5 6" id="KW-0456">Lyase</keyword>
<gene>
    <name evidence="8" type="primary">folB</name>
    <name evidence="8" type="ORF">C3K47_06850</name>
</gene>
<dbReference type="RefSeq" id="WP_103788382.1">
    <property type="nucleotide sequence ID" value="NZ_PQVF01000004.1"/>
</dbReference>
<dbReference type="AlphaFoldDB" id="A0A2S5A4K4"/>
<dbReference type="PANTHER" id="PTHR42844:SF1">
    <property type="entry name" value="DIHYDRONEOPTERIN ALDOLASE 1-RELATED"/>
    <property type="match status" value="1"/>
</dbReference>
<dbReference type="UniPathway" id="UPA00077">
    <property type="reaction ID" value="UER00154"/>
</dbReference>